<dbReference type="AlphaFoldDB" id="A0A9D2DFI2"/>
<dbReference type="NCBIfam" id="NF008702">
    <property type="entry name" value="PRK11713.6-1"/>
    <property type="match status" value="1"/>
</dbReference>
<evidence type="ECO:0000256" key="4">
    <source>
        <dbReference type="ARBA" id="ARBA00022552"/>
    </source>
</evidence>
<organism evidence="13 14">
    <name type="scientific">Candidatus Tidjanibacter faecipullorum</name>
    <dbReference type="NCBI Taxonomy" id="2838766"/>
    <lineage>
        <taxon>Bacteria</taxon>
        <taxon>Pseudomonadati</taxon>
        <taxon>Bacteroidota</taxon>
        <taxon>Bacteroidia</taxon>
        <taxon>Bacteroidales</taxon>
        <taxon>Rikenellaceae</taxon>
        <taxon>Tidjanibacter</taxon>
    </lineage>
</organism>
<keyword evidence="6 10" id="KW-0808">Transferase</keyword>
<evidence type="ECO:0000313" key="14">
    <source>
        <dbReference type="Proteomes" id="UP000824014"/>
    </source>
</evidence>
<evidence type="ECO:0000259" key="11">
    <source>
        <dbReference type="Pfam" id="PF04452"/>
    </source>
</evidence>
<evidence type="ECO:0000256" key="8">
    <source>
        <dbReference type="ARBA" id="ARBA00025699"/>
    </source>
</evidence>
<dbReference type="Gene3D" id="2.40.240.20">
    <property type="entry name" value="Hypothetical PUA domain-like, domain 1"/>
    <property type="match status" value="1"/>
</dbReference>
<evidence type="ECO:0000313" key="13">
    <source>
        <dbReference type="EMBL" id="HIZ15859.1"/>
    </source>
</evidence>
<keyword evidence="3 10" id="KW-0963">Cytoplasm</keyword>
<dbReference type="NCBIfam" id="TIGR00046">
    <property type="entry name" value="RsmE family RNA methyltransferase"/>
    <property type="match status" value="1"/>
</dbReference>
<evidence type="ECO:0000256" key="6">
    <source>
        <dbReference type="ARBA" id="ARBA00022679"/>
    </source>
</evidence>
<dbReference type="GO" id="GO:0070475">
    <property type="term" value="P:rRNA base methylation"/>
    <property type="evidence" value="ECO:0007669"/>
    <property type="project" value="TreeGrafter"/>
</dbReference>
<dbReference type="InterPro" id="IPR029026">
    <property type="entry name" value="tRNA_m1G_MTases_N"/>
</dbReference>
<dbReference type="EMBL" id="DXCC01000031">
    <property type="protein sequence ID" value="HIZ15859.1"/>
    <property type="molecule type" value="Genomic_DNA"/>
</dbReference>
<comment type="function">
    <text evidence="8 10">Specifically methylates the N3 position of the uracil ring of uridine 1498 (m3U1498) in 16S rRNA. Acts on the fully assembled 30S ribosomal subunit.</text>
</comment>
<comment type="caution">
    <text evidence="13">The sequence shown here is derived from an EMBL/GenBank/DDBJ whole genome shotgun (WGS) entry which is preliminary data.</text>
</comment>
<dbReference type="SUPFAM" id="SSF88697">
    <property type="entry name" value="PUA domain-like"/>
    <property type="match status" value="1"/>
</dbReference>
<comment type="subcellular location">
    <subcellularLocation>
        <location evidence="1 10">Cytoplasm</location>
    </subcellularLocation>
</comment>
<dbReference type="PANTHER" id="PTHR30027">
    <property type="entry name" value="RIBOSOMAL RNA SMALL SUBUNIT METHYLTRANSFERASE E"/>
    <property type="match status" value="1"/>
</dbReference>
<sequence length="236" mass="26448">MQLFYAPDITLPVYTLSEEESAHCMKVLRLSAGDTLHLTDGRGTLYRAVVEQPHPKRCVVRIEETLPAFGRRSYRLTVAVAPTKNTDRYEWFLEKATEIGIDRIIPIECRHSERRTLRRDRGDRIVTSAMKQSLKAYRPEVDEMTPVKEVIAMPFEGRKLIAHCDEASPRTFLGDVLAPGESALILIGPEGDFAEDEIEAARQAGFTAISLGESRLRTETAALTAVAFASFINRGR</sequence>
<dbReference type="InterPro" id="IPR029028">
    <property type="entry name" value="Alpha/beta_knot_MTases"/>
</dbReference>
<dbReference type="GO" id="GO:0070042">
    <property type="term" value="F:rRNA (uridine-N3-)-methyltransferase activity"/>
    <property type="evidence" value="ECO:0007669"/>
    <property type="project" value="TreeGrafter"/>
</dbReference>
<evidence type="ECO:0000256" key="3">
    <source>
        <dbReference type="ARBA" id="ARBA00022490"/>
    </source>
</evidence>
<evidence type="ECO:0000256" key="7">
    <source>
        <dbReference type="ARBA" id="ARBA00022691"/>
    </source>
</evidence>
<dbReference type="EC" id="2.1.1.193" evidence="10"/>
<dbReference type="CDD" id="cd18084">
    <property type="entry name" value="RsmE-like"/>
    <property type="match status" value="1"/>
</dbReference>
<evidence type="ECO:0000256" key="1">
    <source>
        <dbReference type="ARBA" id="ARBA00004496"/>
    </source>
</evidence>
<keyword evidence="4 10" id="KW-0698">rRNA processing</keyword>
<gene>
    <name evidence="13" type="ORF">H9816_08155</name>
</gene>
<accession>A0A9D2DFI2</accession>
<feature type="domain" description="Ribosomal RNA small subunit methyltransferase E methyltransferase" evidence="11">
    <location>
        <begin position="74"/>
        <end position="228"/>
    </location>
</feature>
<evidence type="ECO:0000259" key="12">
    <source>
        <dbReference type="Pfam" id="PF20260"/>
    </source>
</evidence>
<comment type="catalytic activity">
    <reaction evidence="9 10">
        <text>uridine(1498) in 16S rRNA + S-adenosyl-L-methionine = N(3)-methyluridine(1498) in 16S rRNA + S-adenosyl-L-homocysteine + H(+)</text>
        <dbReference type="Rhea" id="RHEA:42920"/>
        <dbReference type="Rhea" id="RHEA-COMP:10283"/>
        <dbReference type="Rhea" id="RHEA-COMP:10284"/>
        <dbReference type="ChEBI" id="CHEBI:15378"/>
        <dbReference type="ChEBI" id="CHEBI:57856"/>
        <dbReference type="ChEBI" id="CHEBI:59789"/>
        <dbReference type="ChEBI" id="CHEBI:65315"/>
        <dbReference type="ChEBI" id="CHEBI:74502"/>
        <dbReference type="EC" id="2.1.1.193"/>
    </reaction>
</comment>
<evidence type="ECO:0000256" key="2">
    <source>
        <dbReference type="ARBA" id="ARBA00005528"/>
    </source>
</evidence>
<proteinExistence type="inferred from homology"/>
<dbReference type="Pfam" id="PF04452">
    <property type="entry name" value="Methyltrans_RNA"/>
    <property type="match status" value="1"/>
</dbReference>
<dbReference type="SUPFAM" id="SSF75217">
    <property type="entry name" value="alpha/beta knot"/>
    <property type="match status" value="1"/>
</dbReference>
<keyword evidence="7 10" id="KW-0949">S-adenosyl-L-methionine</keyword>
<keyword evidence="5 10" id="KW-0489">Methyltransferase</keyword>
<dbReference type="Proteomes" id="UP000824014">
    <property type="component" value="Unassembled WGS sequence"/>
</dbReference>
<dbReference type="InterPro" id="IPR046886">
    <property type="entry name" value="RsmE_MTase_dom"/>
</dbReference>
<reference evidence="13" key="1">
    <citation type="journal article" date="2021" name="PeerJ">
        <title>Extensive microbial diversity within the chicken gut microbiome revealed by metagenomics and culture.</title>
        <authorList>
            <person name="Gilroy R."/>
            <person name="Ravi A."/>
            <person name="Getino M."/>
            <person name="Pursley I."/>
            <person name="Horton D.L."/>
            <person name="Alikhan N.F."/>
            <person name="Baker D."/>
            <person name="Gharbi K."/>
            <person name="Hall N."/>
            <person name="Watson M."/>
            <person name="Adriaenssens E.M."/>
            <person name="Foster-Nyarko E."/>
            <person name="Jarju S."/>
            <person name="Secka A."/>
            <person name="Antonio M."/>
            <person name="Oren A."/>
            <person name="Chaudhuri R.R."/>
            <person name="La Ragione R."/>
            <person name="Hildebrand F."/>
            <person name="Pallen M.J."/>
        </authorList>
    </citation>
    <scope>NUCLEOTIDE SEQUENCE</scope>
    <source>
        <strain evidence="13">ChiHjej11B10-19426</strain>
    </source>
</reference>
<comment type="similarity">
    <text evidence="2 10">Belongs to the RNA methyltransferase RsmE family.</text>
</comment>
<evidence type="ECO:0000256" key="5">
    <source>
        <dbReference type="ARBA" id="ARBA00022603"/>
    </source>
</evidence>
<feature type="domain" description="Ribosomal RNA small subunit methyltransferase E PUA-like" evidence="12">
    <location>
        <begin position="16"/>
        <end position="63"/>
    </location>
</feature>
<dbReference type="PIRSF" id="PIRSF015601">
    <property type="entry name" value="MTase_slr0722"/>
    <property type="match status" value="1"/>
</dbReference>
<protein>
    <recommendedName>
        <fullName evidence="10">Ribosomal RNA small subunit methyltransferase E</fullName>
        <ecNumber evidence="10">2.1.1.193</ecNumber>
    </recommendedName>
</protein>
<reference evidence="13" key="2">
    <citation type="submission" date="2021-04" db="EMBL/GenBank/DDBJ databases">
        <authorList>
            <person name="Gilroy R."/>
        </authorList>
    </citation>
    <scope>NUCLEOTIDE SEQUENCE</scope>
    <source>
        <strain evidence="13">ChiHjej11B10-19426</strain>
    </source>
</reference>
<dbReference type="PANTHER" id="PTHR30027:SF3">
    <property type="entry name" value="16S RRNA (URACIL(1498)-N(3))-METHYLTRANSFERASE"/>
    <property type="match status" value="1"/>
</dbReference>
<name>A0A9D2DFI2_9BACT</name>
<dbReference type="InterPro" id="IPR015947">
    <property type="entry name" value="PUA-like_sf"/>
</dbReference>
<dbReference type="GO" id="GO:0005737">
    <property type="term" value="C:cytoplasm"/>
    <property type="evidence" value="ECO:0007669"/>
    <property type="project" value="UniProtKB-SubCell"/>
</dbReference>
<evidence type="ECO:0000256" key="9">
    <source>
        <dbReference type="ARBA" id="ARBA00047944"/>
    </source>
</evidence>
<dbReference type="Pfam" id="PF20260">
    <property type="entry name" value="PUA_4"/>
    <property type="match status" value="1"/>
</dbReference>
<dbReference type="InterPro" id="IPR046887">
    <property type="entry name" value="RsmE_PUA-like"/>
</dbReference>
<dbReference type="Gene3D" id="3.40.1280.10">
    <property type="match status" value="1"/>
</dbReference>
<dbReference type="InterPro" id="IPR006700">
    <property type="entry name" value="RsmE"/>
</dbReference>
<evidence type="ECO:0000256" key="10">
    <source>
        <dbReference type="PIRNR" id="PIRNR015601"/>
    </source>
</evidence>